<reference evidence="3 4" key="1">
    <citation type="submission" date="2015-03" db="EMBL/GenBank/DDBJ databases">
        <title>Draft genome sequence of Luteibacter yeojuensis strain SU11.</title>
        <authorList>
            <person name="Sulaiman J."/>
            <person name="Priya K."/>
            <person name="Chan K.-G."/>
        </authorList>
    </citation>
    <scope>NUCLEOTIDE SEQUENCE [LARGE SCALE GENOMIC DNA]</scope>
    <source>
        <strain evidence="3 4">SU11</strain>
    </source>
</reference>
<dbReference type="SUPFAM" id="SSF46565">
    <property type="entry name" value="Chaperone J-domain"/>
    <property type="match status" value="1"/>
</dbReference>
<organism evidence="3 4">
    <name type="scientific">Luteibacter yeojuensis</name>
    <dbReference type="NCBI Taxonomy" id="345309"/>
    <lineage>
        <taxon>Bacteria</taxon>
        <taxon>Pseudomonadati</taxon>
        <taxon>Pseudomonadota</taxon>
        <taxon>Gammaproteobacteria</taxon>
        <taxon>Lysobacterales</taxon>
        <taxon>Rhodanobacteraceae</taxon>
        <taxon>Luteibacter</taxon>
    </lineage>
</organism>
<dbReference type="Proteomes" id="UP000033651">
    <property type="component" value="Unassembled WGS sequence"/>
</dbReference>
<evidence type="ECO:0000313" key="4">
    <source>
        <dbReference type="Proteomes" id="UP000033651"/>
    </source>
</evidence>
<dbReference type="OrthoDB" id="114754at2"/>
<proteinExistence type="predicted"/>
<evidence type="ECO:0000256" key="2">
    <source>
        <dbReference type="SAM" id="MobiDB-lite"/>
    </source>
</evidence>
<dbReference type="RefSeq" id="WP_045829082.1">
    <property type="nucleotide sequence ID" value="NZ_JZRB01000016.1"/>
</dbReference>
<name>A0A0F3KVM6_9GAMM</name>
<gene>
    <name evidence="3" type="ORF">VI08_08185</name>
</gene>
<keyword evidence="4" id="KW-1185">Reference proteome</keyword>
<dbReference type="InterPro" id="IPR036869">
    <property type="entry name" value="J_dom_sf"/>
</dbReference>
<feature type="compositionally biased region" description="Basic and acidic residues" evidence="2">
    <location>
        <begin position="171"/>
        <end position="186"/>
    </location>
</feature>
<evidence type="ECO:0008006" key="5">
    <source>
        <dbReference type="Google" id="ProtNLM"/>
    </source>
</evidence>
<protein>
    <recommendedName>
        <fullName evidence="5">Molecular chaperone DnaJ</fullName>
    </recommendedName>
</protein>
<dbReference type="PATRIC" id="fig|345309.4.peg.854"/>
<feature type="compositionally biased region" description="Basic and acidic residues" evidence="2">
    <location>
        <begin position="193"/>
        <end position="205"/>
    </location>
</feature>
<feature type="region of interest" description="Disordered" evidence="2">
    <location>
        <begin position="1"/>
        <end position="24"/>
    </location>
</feature>
<evidence type="ECO:0000313" key="3">
    <source>
        <dbReference type="EMBL" id="KJV35268.1"/>
    </source>
</evidence>
<accession>A0A0F3KVM6</accession>
<comment type="caution">
    <text evidence="3">The sequence shown here is derived from an EMBL/GenBank/DDBJ whole genome shotgun (WGS) entry which is preliminary data.</text>
</comment>
<dbReference type="Gene3D" id="1.10.287.110">
    <property type="entry name" value="DnaJ domain"/>
    <property type="match status" value="1"/>
</dbReference>
<evidence type="ECO:0000256" key="1">
    <source>
        <dbReference type="ARBA" id="ARBA00023186"/>
    </source>
</evidence>
<dbReference type="AlphaFoldDB" id="A0A0F3KVM6"/>
<sequence>MAKKDLAASDKPVVQSERPVSRSQESFNALVDKINKRRATLAEWEAYGVEFERRYAGEYIPLRRTLDDVQTKLILGLDQSYDMKGLTKGERRMIGDLIVHLAEQVLESVDDSVVAEIHERYRPMEGRDDAGVKAEPKGDVEEVVSFEMPQDVDIDSPDDLMAHIQAQLDEQERRANQQRQAREASRATRKKASAKEAAAERARAKEAEAHLSLREVYRKLASALHPDREADPTERTRKAALMQRVNAAYASRSLLDLLEIQLEIEQIDQAAMESVSTERLKRWNTVLKEQLEGLEQELAEVDHGFQVRCGLTPRSSSSPKVIKRTLNAHIDNLRDYVRMFEDDIRIVSDIQRLKPWLREMKPR</sequence>
<keyword evidence="1" id="KW-0143">Chaperone</keyword>
<feature type="region of interest" description="Disordered" evidence="2">
    <location>
        <begin position="171"/>
        <end position="205"/>
    </location>
</feature>
<dbReference type="EMBL" id="JZRB01000016">
    <property type="protein sequence ID" value="KJV35268.1"/>
    <property type="molecule type" value="Genomic_DNA"/>
</dbReference>